<keyword evidence="9" id="KW-1185">Reference proteome</keyword>
<feature type="transmembrane region" description="Helical" evidence="6">
    <location>
        <begin position="49"/>
        <end position="81"/>
    </location>
</feature>
<dbReference type="Gene3D" id="1.20.81.30">
    <property type="entry name" value="Type II secretion system (T2SS), domain F"/>
    <property type="match status" value="1"/>
</dbReference>
<dbReference type="RefSeq" id="WP_189059781.1">
    <property type="nucleotide sequence ID" value="NZ_BMMK01000019.1"/>
</dbReference>
<evidence type="ECO:0000256" key="6">
    <source>
        <dbReference type="SAM" id="Phobius"/>
    </source>
</evidence>
<evidence type="ECO:0000313" key="9">
    <source>
        <dbReference type="Proteomes" id="UP000637578"/>
    </source>
</evidence>
<gene>
    <name evidence="8" type="ORF">GCM10012275_39370</name>
</gene>
<reference evidence="8" key="2">
    <citation type="submission" date="2020-09" db="EMBL/GenBank/DDBJ databases">
        <authorList>
            <person name="Sun Q."/>
            <person name="Zhou Y."/>
        </authorList>
    </citation>
    <scope>NUCLEOTIDE SEQUENCE</scope>
    <source>
        <strain evidence="8">CGMCC 4.5737</strain>
    </source>
</reference>
<evidence type="ECO:0000256" key="1">
    <source>
        <dbReference type="ARBA" id="ARBA00004651"/>
    </source>
</evidence>
<evidence type="ECO:0000256" key="2">
    <source>
        <dbReference type="ARBA" id="ARBA00022475"/>
    </source>
</evidence>
<feature type="transmembrane region" description="Helical" evidence="6">
    <location>
        <begin position="212"/>
        <end position="233"/>
    </location>
</feature>
<protein>
    <recommendedName>
        <fullName evidence="7">Type II secretion system protein GspF domain-containing protein</fullName>
    </recommendedName>
</protein>
<dbReference type="Pfam" id="PF00482">
    <property type="entry name" value="T2SSF"/>
    <property type="match status" value="1"/>
</dbReference>
<comment type="subcellular location">
    <subcellularLocation>
        <location evidence="1">Cell membrane</location>
        <topology evidence="1">Multi-pass membrane protein</topology>
    </subcellularLocation>
</comment>
<evidence type="ECO:0000256" key="4">
    <source>
        <dbReference type="ARBA" id="ARBA00022989"/>
    </source>
</evidence>
<accession>A0A8J3CGE6</accession>
<dbReference type="InterPro" id="IPR042094">
    <property type="entry name" value="T2SS_GspF_sf"/>
</dbReference>
<feature type="domain" description="Type II secretion system protein GspF" evidence="7">
    <location>
        <begin position="105"/>
        <end position="222"/>
    </location>
</feature>
<comment type="caution">
    <text evidence="8">The sequence shown here is derived from an EMBL/GenBank/DDBJ whole genome shotgun (WGS) entry which is preliminary data.</text>
</comment>
<keyword evidence="2" id="KW-1003">Cell membrane</keyword>
<name>A0A8J3CGE6_9PSEU</name>
<keyword evidence="3 6" id="KW-0812">Transmembrane</keyword>
<proteinExistence type="predicted"/>
<keyword evidence="5 6" id="KW-0472">Membrane</keyword>
<dbReference type="AlphaFoldDB" id="A0A8J3CGE6"/>
<sequence length="240" mass="24483">MTTSLSLSLLAAALLVAPGPAAVRARLASLTARPQPQHPRGTTWLRPLVSATVGLLIAAVLSSPTGFVVGLVSAAGTALLWPKLARRATGAETEDPMQLAASWDVLAACLQAGLPVPAAVRAVTPQLPPPTAGVLRRVAELLALGSDPVSAWASALEHPSTTQLARAARRTARSGSALADAASTLATELRTEARHNAEACAQRAGVLVTGPLGLCFLPAFLCLGIVPVVIGLATQLTEAW</sequence>
<evidence type="ECO:0000313" key="8">
    <source>
        <dbReference type="EMBL" id="GGM64990.1"/>
    </source>
</evidence>
<dbReference type="PANTHER" id="PTHR35007:SF3">
    <property type="entry name" value="POSSIBLE CONSERVED ALANINE RICH MEMBRANE PROTEIN"/>
    <property type="match status" value="1"/>
</dbReference>
<evidence type="ECO:0000256" key="5">
    <source>
        <dbReference type="ARBA" id="ARBA00023136"/>
    </source>
</evidence>
<dbReference type="Proteomes" id="UP000637578">
    <property type="component" value="Unassembled WGS sequence"/>
</dbReference>
<evidence type="ECO:0000259" key="7">
    <source>
        <dbReference type="Pfam" id="PF00482"/>
    </source>
</evidence>
<dbReference type="PANTHER" id="PTHR35007">
    <property type="entry name" value="INTEGRAL MEMBRANE PROTEIN-RELATED"/>
    <property type="match status" value="1"/>
</dbReference>
<keyword evidence="4 6" id="KW-1133">Transmembrane helix</keyword>
<dbReference type="GO" id="GO:0005886">
    <property type="term" value="C:plasma membrane"/>
    <property type="evidence" value="ECO:0007669"/>
    <property type="project" value="UniProtKB-SubCell"/>
</dbReference>
<reference evidence="8" key="1">
    <citation type="journal article" date="2014" name="Int. J. Syst. Evol. Microbiol.">
        <title>Complete genome sequence of Corynebacterium casei LMG S-19264T (=DSM 44701T), isolated from a smear-ripened cheese.</title>
        <authorList>
            <consortium name="US DOE Joint Genome Institute (JGI-PGF)"/>
            <person name="Walter F."/>
            <person name="Albersmeier A."/>
            <person name="Kalinowski J."/>
            <person name="Ruckert C."/>
        </authorList>
    </citation>
    <scope>NUCLEOTIDE SEQUENCE</scope>
    <source>
        <strain evidence="8">CGMCC 4.5737</strain>
    </source>
</reference>
<dbReference type="InterPro" id="IPR018076">
    <property type="entry name" value="T2SS_GspF_dom"/>
</dbReference>
<dbReference type="EMBL" id="BMMK01000019">
    <property type="protein sequence ID" value="GGM64990.1"/>
    <property type="molecule type" value="Genomic_DNA"/>
</dbReference>
<organism evidence="8 9">
    <name type="scientific">Longimycelium tulufanense</name>
    <dbReference type="NCBI Taxonomy" id="907463"/>
    <lineage>
        <taxon>Bacteria</taxon>
        <taxon>Bacillati</taxon>
        <taxon>Actinomycetota</taxon>
        <taxon>Actinomycetes</taxon>
        <taxon>Pseudonocardiales</taxon>
        <taxon>Pseudonocardiaceae</taxon>
        <taxon>Longimycelium</taxon>
    </lineage>
</organism>
<evidence type="ECO:0000256" key="3">
    <source>
        <dbReference type="ARBA" id="ARBA00022692"/>
    </source>
</evidence>